<dbReference type="GO" id="GO:0005783">
    <property type="term" value="C:endoplasmic reticulum"/>
    <property type="evidence" value="ECO:0007669"/>
    <property type="project" value="TreeGrafter"/>
</dbReference>
<reference evidence="4" key="1">
    <citation type="submission" date="2022-11" db="UniProtKB">
        <authorList>
            <consortium name="WormBaseParasite"/>
        </authorList>
    </citation>
    <scope>IDENTIFICATION</scope>
</reference>
<accession>A0A914HDS0</accession>
<evidence type="ECO:0000313" key="4">
    <source>
        <dbReference type="WBParaSite" id="Gr19_v10_g16419.t1"/>
    </source>
</evidence>
<evidence type="ECO:0000313" key="3">
    <source>
        <dbReference type="Proteomes" id="UP000887572"/>
    </source>
</evidence>
<evidence type="ECO:0000259" key="2">
    <source>
        <dbReference type="PROSITE" id="PS50033"/>
    </source>
</evidence>
<dbReference type="InterPro" id="IPR029071">
    <property type="entry name" value="Ubiquitin-like_domsf"/>
</dbReference>
<dbReference type="Proteomes" id="UP000887572">
    <property type="component" value="Unplaced"/>
</dbReference>
<feature type="domain" description="UBX" evidence="2">
    <location>
        <begin position="103"/>
        <end position="199"/>
    </location>
</feature>
<protein>
    <submittedName>
        <fullName evidence="4">UBX domain-containing protein</fullName>
    </submittedName>
</protein>
<dbReference type="AlphaFoldDB" id="A0A914HDS0"/>
<dbReference type="PANTHER" id="PTHR23322">
    <property type="entry name" value="FAS-ASSOCIATED PROTEIN"/>
    <property type="match status" value="1"/>
</dbReference>
<dbReference type="WBParaSite" id="Gr19_v10_g16419.t1">
    <property type="protein sequence ID" value="Gr19_v10_g16419.t1"/>
    <property type="gene ID" value="Gr19_v10_g16419"/>
</dbReference>
<evidence type="ECO:0000256" key="1">
    <source>
        <dbReference type="SAM" id="MobiDB-lite"/>
    </source>
</evidence>
<sequence length="204" mass="23466">MDFLFFAYNLFFGPPSNRRPIDGGTQNSQTVREPDVLADRIIMREQQKAYDKALAIDKQRAEQRKMEERRTREEADRAESKRAFLRQKREEVGATMRREPGGTEGDLVRIRISFPSCAKLERNFRHSDSLERLFEVVFIHQDCPDNFSLFTNFPVKQLNCAPDWYRSAFCADADGSMENDEPIGTFAGAGLFKSANIVVRDNDA</sequence>
<dbReference type="GO" id="GO:0043130">
    <property type="term" value="F:ubiquitin binding"/>
    <property type="evidence" value="ECO:0007669"/>
    <property type="project" value="TreeGrafter"/>
</dbReference>
<organism evidence="3 4">
    <name type="scientific">Globodera rostochiensis</name>
    <name type="common">Golden nematode worm</name>
    <name type="synonym">Heterodera rostochiensis</name>
    <dbReference type="NCBI Taxonomy" id="31243"/>
    <lineage>
        <taxon>Eukaryota</taxon>
        <taxon>Metazoa</taxon>
        <taxon>Ecdysozoa</taxon>
        <taxon>Nematoda</taxon>
        <taxon>Chromadorea</taxon>
        <taxon>Rhabditida</taxon>
        <taxon>Tylenchina</taxon>
        <taxon>Tylenchomorpha</taxon>
        <taxon>Tylenchoidea</taxon>
        <taxon>Heteroderidae</taxon>
        <taxon>Heteroderinae</taxon>
        <taxon>Globodera</taxon>
    </lineage>
</organism>
<dbReference type="GO" id="GO:0036503">
    <property type="term" value="P:ERAD pathway"/>
    <property type="evidence" value="ECO:0007669"/>
    <property type="project" value="TreeGrafter"/>
</dbReference>
<dbReference type="PANTHER" id="PTHR23322:SF1">
    <property type="entry name" value="FAS-ASSOCIATED FACTOR 2"/>
    <property type="match status" value="1"/>
</dbReference>
<dbReference type="Gene3D" id="3.10.20.90">
    <property type="entry name" value="Phosphatidylinositol 3-kinase Catalytic Subunit, Chain A, domain 1"/>
    <property type="match status" value="1"/>
</dbReference>
<feature type="region of interest" description="Disordered" evidence="1">
    <location>
        <begin position="60"/>
        <end position="80"/>
    </location>
</feature>
<proteinExistence type="predicted"/>
<dbReference type="Pfam" id="PF00789">
    <property type="entry name" value="UBX"/>
    <property type="match status" value="1"/>
</dbReference>
<dbReference type="PROSITE" id="PS50033">
    <property type="entry name" value="UBX"/>
    <property type="match status" value="1"/>
</dbReference>
<dbReference type="InterPro" id="IPR001012">
    <property type="entry name" value="UBX_dom"/>
</dbReference>
<keyword evidence="3" id="KW-1185">Reference proteome</keyword>
<dbReference type="SUPFAM" id="SSF54236">
    <property type="entry name" value="Ubiquitin-like"/>
    <property type="match status" value="1"/>
</dbReference>
<dbReference type="InterPro" id="IPR050730">
    <property type="entry name" value="UBX_domain-protein"/>
</dbReference>
<name>A0A914HDS0_GLORO</name>